<gene>
    <name evidence="1" type="ORF">SAMN04488034_103149</name>
</gene>
<evidence type="ECO:0000313" key="2">
    <source>
        <dbReference type="Proteomes" id="UP000199448"/>
    </source>
</evidence>
<dbReference type="EMBL" id="FNUG01000003">
    <property type="protein sequence ID" value="SEE93534.1"/>
    <property type="molecule type" value="Genomic_DNA"/>
</dbReference>
<dbReference type="AlphaFoldDB" id="A0A1H5MW06"/>
<dbReference type="STRING" id="390640.SAMN04488034_103149"/>
<proteinExistence type="predicted"/>
<dbReference type="OrthoDB" id="1414794at2"/>
<protein>
    <submittedName>
        <fullName evidence="1">Uncharacterized protein</fullName>
    </submittedName>
</protein>
<reference evidence="1 2" key="1">
    <citation type="submission" date="2016-10" db="EMBL/GenBank/DDBJ databases">
        <authorList>
            <person name="de Groot N.N."/>
        </authorList>
    </citation>
    <scope>NUCLEOTIDE SEQUENCE [LARGE SCALE GENOMIC DNA]</scope>
    <source>
        <strain evidence="1 2">DSM 23553</strain>
    </source>
</reference>
<evidence type="ECO:0000313" key="1">
    <source>
        <dbReference type="EMBL" id="SEE93534.1"/>
    </source>
</evidence>
<sequence>MILEEIQNDLQRNIWESEELIEFYYRKDSIIWKVINDELTRQDYIDHSFELGTLITDPYHMKIYTNGYLNFSRNISDVPLEYRHLLGPLNEIYVNDKYEIDKFDERMNHITDRFHDHLSQNYTWFLQWGYGEMNDTIIEYFLNDDYYKNAALTFGTYGGILRQRVREFRWAAIDVYNIITDILDNKPQRHEFIPHDKFHYPQEKLDQFTGIYLEKNEEGILGYPMKFHILKNNDRLQLVSQKYLDTVPLYIKAPNRVYTTTGEIEFLENENKQIKGFRYEWESDTIDFKRIKNRIK</sequence>
<organism evidence="1 2">
    <name type="scientific">Salinimicrobium catena</name>
    <dbReference type="NCBI Taxonomy" id="390640"/>
    <lineage>
        <taxon>Bacteria</taxon>
        <taxon>Pseudomonadati</taxon>
        <taxon>Bacteroidota</taxon>
        <taxon>Flavobacteriia</taxon>
        <taxon>Flavobacteriales</taxon>
        <taxon>Flavobacteriaceae</taxon>
        <taxon>Salinimicrobium</taxon>
    </lineage>
</organism>
<accession>A0A1H5MW06</accession>
<name>A0A1H5MW06_9FLAO</name>
<keyword evidence="2" id="KW-1185">Reference proteome</keyword>
<dbReference type="Proteomes" id="UP000199448">
    <property type="component" value="Unassembled WGS sequence"/>
</dbReference>
<dbReference type="RefSeq" id="WP_093113096.1">
    <property type="nucleotide sequence ID" value="NZ_FNGG01000003.1"/>
</dbReference>